<comment type="function">
    <text evidence="2">Catalyzes a salvage reaction resulting in the formation of AMP, that is energically less costly than de novo synthesis.</text>
</comment>
<accession>A0A381PR52</accession>
<evidence type="ECO:0000256" key="2">
    <source>
        <dbReference type="ARBA" id="ARBA00003968"/>
    </source>
</evidence>
<gene>
    <name evidence="13" type="ORF">METZ01_LOCUS22389</name>
</gene>
<dbReference type="AlphaFoldDB" id="A0A381PR52"/>
<organism evidence="13">
    <name type="scientific">marine metagenome</name>
    <dbReference type="NCBI Taxonomy" id="408172"/>
    <lineage>
        <taxon>unclassified sequences</taxon>
        <taxon>metagenomes</taxon>
        <taxon>ecological metagenomes</taxon>
    </lineage>
</organism>
<sequence>MDLKKYIDSVKDWPIEGINFKDISPLLLNPKVFEESIKGLCNLVSEHPRLLAGVDSRGFIFASAMAERLNLGLLLLRKGGKLPPPKIDIEYELEYGLGKLEIKEAQKKGTEIVLIDDILATGGTISAACDLCLKAGYKVKQALVLIDLISIHPEELTLSNGIRVESLIQLD</sequence>
<keyword evidence="11" id="KW-0660">Purine salvage</keyword>
<evidence type="ECO:0000256" key="10">
    <source>
        <dbReference type="ARBA" id="ARBA00022679"/>
    </source>
</evidence>
<dbReference type="PANTHER" id="PTHR32315">
    <property type="entry name" value="ADENINE PHOSPHORIBOSYLTRANSFERASE"/>
    <property type="match status" value="1"/>
</dbReference>
<dbReference type="UniPathway" id="UPA00588">
    <property type="reaction ID" value="UER00646"/>
</dbReference>
<evidence type="ECO:0000256" key="7">
    <source>
        <dbReference type="ARBA" id="ARBA00011893"/>
    </source>
</evidence>
<dbReference type="InterPro" id="IPR050054">
    <property type="entry name" value="UPRTase/APRTase"/>
</dbReference>
<protein>
    <recommendedName>
        <fullName evidence="7">adenine phosphoribosyltransferase</fullName>
        <ecNumber evidence="7">2.4.2.7</ecNumber>
    </recommendedName>
</protein>
<dbReference type="InterPro" id="IPR029057">
    <property type="entry name" value="PRTase-like"/>
</dbReference>
<comment type="subunit">
    <text evidence="6">Homodimer.</text>
</comment>
<dbReference type="GO" id="GO:0003999">
    <property type="term" value="F:adenine phosphoribosyltransferase activity"/>
    <property type="evidence" value="ECO:0007669"/>
    <property type="project" value="UniProtKB-EC"/>
</dbReference>
<reference evidence="13" key="1">
    <citation type="submission" date="2018-05" db="EMBL/GenBank/DDBJ databases">
        <authorList>
            <person name="Lanie J.A."/>
            <person name="Ng W.-L."/>
            <person name="Kazmierczak K.M."/>
            <person name="Andrzejewski T.M."/>
            <person name="Davidsen T.M."/>
            <person name="Wayne K.J."/>
            <person name="Tettelin H."/>
            <person name="Glass J.I."/>
            <person name="Rusch D."/>
            <person name="Podicherti R."/>
            <person name="Tsui H.-C.T."/>
            <person name="Winkler M.E."/>
        </authorList>
    </citation>
    <scope>NUCLEOTIDE SEQUENCE</scope>
</reference>
<evidence type="ECO:0000313" key="13">
    <source>
        <dbReference type="EMBL" id="SUZ69535.1"/>
    </source>
</evidence>
<dbReference type="GO" id="GO:0016208">
    <property type="term" value="F:AMP binding"/>
    <property type="evidence" value="ECO:0007669"/>
    <property type="project" value="TreeGrafter"/>
</dbReference>
<evidence type="ECO:0000256" key="11">
    <source>
        <dbReference type="ARBA" id="ARBA00022726"/>
    </source>
</evidence>
<dbReference type="Pfam" id="PF00156">
    <property type="entry name" value="Pribosyltran"/>
    <property type="match status" value="1"/>
</dbReference>
<dbReference type="InterPro" id="IPR005764">
    <property type="entry name" value="Ade_phspho_trans"/>
</dbReference>
<dbReference type="EC" id="2.4.2.7" evidence="7"/>
<name>A0A381PR52_9ZZZZ</name>
<dbReference type="GO" id="GO:0006166">
    <property type="term" value="P:purine ribonucleoside salvage"/>
    <property type="evidence" value="ECO:0007669"/>
    <property type="project" value="UniProtKB-KW"/>
</dbReference>
<evidence type="ECO:0000256" key="4">
    <source>
        <dbReference type="ARBA" id="ARBA00004659"/>
    </source>
</evidence>
<feature type="domain" description="Phosphoribosyltransferase" evidence="12">
    <location>
        <begin position="44"/>
        <end position="145"/>
    </location>
</feature>
<evidence type="ECO:0000256" key="1">
    <source>
        <dbReference type="ARBA" id="ARBA00000868"/>
    </source>
</evidence>
<dbReference type="GO" id="GO:0044209">
    <property type="term" value="P:AMP salvage"/>
    <property type="evidence" value="ECO:0007669"/>
    <property type="project" value="UniProtKB-UniPathway"/>
</dbReference>
<dbReference type="InterPro" id="IPR000836">
    <property type="entry name" value="PRTase_dom"/>
</dbReference>
<dbReference type="HAMAP" id="MF_00004">
    <property type="entry name" value="Aden_phosphoribosyltr"/>
    <property type="match status" value="1"/>
</dbReference>
<proteinExistence type="inferred from homology"/>
<dbReference type="PANTHER" id="PTHR32315:SF3">
    <property type="entry name" value="ADENINE PHOSPHORIBOSYLTRANSFERASE"/>
    <property type="match status" value="1"/>
</dbReference>
<evidence type="ECO:0000256" key="8">
    <source>
        <dbReference type="ARBA" id="ARBA00022490"/>
    </source>
</evidence>
<evidence type="ECO:0000256" key="3">
    <source>
        <dbReference type="ARBA" id="ARBA00004496"/>
    </source>
</evidence>
<evidence type="ECO:0000259" key="12">
    <source>
        <dbReference type="Pfam" id="PF00156"/>
    </source>
</evidence>
<dbReference type="CDD" id="cd06223">
    <property type="entry name" value="PRTases_typeI"/>
    <property type="match status" value="1"/>
</dbReference>
<keyword evidence="8" id="KW-0963">Cytoplasm</keyword>
<dbReference type="GO" id="GO:0002055">
    <property type="term" value="F:adenine binding"/>
    <property type="evidence" value="ECO:0007669"/>
    <property type="project" value="TreeGrafter"/>
</dbReference>
<dbReference type="EMBL" id="UINC01001064">
    <property type="protein sequence ID" value="SUZ69535.1"/>
    <property type="molecule type" value="Genomic_DNA"/>
</dbReference>
<keyword evidence="9" id="KW-0328">Glycosyltransferase</keyword>
<comment type="similarity">
    <text evidence="5">Belongs to the purine/pyrimidine phosphoribosyltransferase family.</text>
</comment>
<evidence type="ECO:0000256" key="9">
    <source>
        <dbReference type="ARBA" id="ARBA00022676"/>
    </source>
</evidence>
<dbReference type="GO" id="GO:0005737">
    <property type="term" value="C:cytoplasm"/>
    <property type="evidence" value="ECO:0007669"/>
    <property type="project" value="UniProtKB-SubCell"/>
</dbReference>
<evidence type="ECO:0000256" key="5">
    <source>
        <dbReference type="ARBA" id="ARBA00008391"/>
    </source>
</evidence>
<comment type="catalytic activity">
    <reaction evidence="1">
        <text>AMP + diphosphate = 5-phospho-alpha-D-ribose 1-diphosphate + adenine</text>
        <dbReference type="Rhea" id="RHEA:16609"/>
        <dbReference type="ChEBI" id="CHEBI:16708"/>
        <dbReference type="ChEBI" id="CHEBI:33019"/>
        <dbReference type="ChEBI" id="CHEBI:58017"/>
        <dbReference type="ChEBI" id="CHEBI:456215"/>
        <dbReference type="EC" id="2.4.2.7"/>
    </reaction>
</comment>
<dbReference type="NCBIfam" id="NF002636">
    <property type="entry name" value="PRK02304.1-5"/>
    <property type="match status" value="1"/>
</dbReference>
<dbReference type="FunFam" id="3.40.50.2020:FF:000004">
    <property type="entry name" value="Adenine phosphoribosyltransferase"/>
    <property type="match status" value="1"/>
</dbReference>
<comment type="pathway">
    <text evidence="4">Purine metabolism; AMP biosynthesis via salvage pathway; AMP from adenine: step 1/1.</text>
</comment>
<comment type="subcellular location">
    <subcellularLocation>
        <location evidence="3">Cytoplasm</location>
    </subcellularLocation>
</comment>
<dbReference type="Gene3D" id="3.40.50.2020">
    <property type="match status" value="1"/>
</dbReference>
<evidence type="ECO:0000256" key="6">
    <source>
        <dbReference type="ARBA" id="ARBA00011738"/>
    </source>
</evidence>
<keyword evidence="10" id="KW-0808">Transferase</keyword>
<dbReference type="SUPFAM" id="SSF53271">
    <property type="entry name" value="PRTase-like"/>
    <property type="match status" value="1"/>
</dbReference>
<dbReference type="GO" id="GO:0006168">
    <property type="term" value="P:adenine salvage"/>
    <property type="evidence" value="ECO:0007669"/>
    <property type="project" value="InterPro"/>
</dbReference>